<organism evidence="1 2">
    <name type="scientific">Pleurodeles waltl</name>
    <name type="common">Iberian ribbed newt</name>
    <dbReference type="NCBI Taxonomy" id="8319"/>
    <lineage>
        <taxon>Eukaryota</taxon>
        <taxon>Metazoa</taxon>
        <taxon>Chordata</taxon>
        <taxon>Craniata</taxon>
        <taxon>Vertebrata</taxon>
        <taxon>Euteleostomi</taxon>
        <taxon>Amphibia</taxon>
        <taxon>Batrachia</taxon>
        <taxon>Caudata</taxon>
        <taxon>Salamandroidea</taxon>
        <taxon>Salamandridae</taxon>
        <taxon>Pleurodelinae</taxon>
        <taxon>Pleurodeles</taxon>
    </lineage>
</organism>
<dbReference type="AlphaFoldDB" id="A0AAV7TIU4"/>
<sequence>MHRPRSDNQIDRQLKSKALDHECVLLESHLVALESASPPLSHQLHWKQHELRELLAGNARAHALVTQHHLCDVGDKVNKLVAWLVRRDKDRYWVLDIIEKNGARQAMSEAVAEAFATYYKELYTFTTSMSDADCEDFLRDIALLLLAEEDKVTLHQDLTVKKRTKVVQKLQSEIILVYGNVILSRKAMLCGNNNGICFE</sequence>
<proteinExistence type="predicted"/>
<accession>A0AAV7TIU4</accession>
<keyword evidence="2" id="KW-1185">Reference proteome</keyword>
<comment type="caution">
    <text evidence="1">The sequence shown here is derived from an EMBL/GenBank/DDBJ whole genome shotgun (WGS) entry which is preliminary data.</text>
</comment>
<dbReference type="Proteomes" id="UP001066276">
    <property type="component" value="Chromosome 3_2"/>
</dbReference>
<gene>
    <name evidence="1" type="ORF">NDU88_001638</name>
</gene>
<name>A0AAV7TIU4_PLEWA</name>
<evidence type="ECO:0000313" key="2">
    <source>
        <dbReference type="Proteomes" id="UP001066276"/>
    </source>
</evidence>
<evidence type="ECO:0000313" key="1">
    <source>
        <dbReference type="EMBL" id="KAJ1176356.1"/>
    </source>
</evidence>
<dbReference type="EMBL" id="JANPWB010000006">
    <property type="protein sequence ID" value="KAJ1176356.1"/>
    <property type="molecule type" value="Genomic_DNA"/>
</dbReference>
<protein>
    <submittedName>
        <fullName evidence="1">Uncharacterized protein</fullName>
    </submittedName>
</protein>
<reference evidence="1" key="1">
    <citation type="journal article" date="2022" name="bioRxiv">
        <title>Sequencing and chromosome-scale assembly of the giantPleurodeles waltlgenome.</title>
        <authorList>
            <person name="Brown T."/>
            <person name="Elewa A."/>
            <person name="Iarovenko S."/>
            <person name="Subramanian E."/>
            <person name="Araus A.J."/>
            <person name="Petzold A."/>
            <person name="Susuki M."/>
            <person name="Suzuki K.-i.T."/>
            <person name="Hayashi T."/>
            <person name="Toyoda A."/>
            <person name="Oliveira C."/>
            <person name="Osipova E."/>
            <person name="Leigh N.D."/>
            <person name="Simon A."/>
            <person name="Yun M.H."/>
        </authorList>
    </citation>
    <scope>NUCLEOTIDE SEQUENCE</scope>
    <source>
        <strain evidence="1">20211129_DDA</strain>
        <tissue evidence="1">Liver</tissue>
    </source>
</reference>